<proteinExistence type="inferred from homology"/>
<dbReference type="NCBIfam" id="NF002133">
    <property type="entry name" value="PRK00971.1-2"/>
    <property type="match status" value="1"/>
</dbReference>
<evidence type="ECO:0000256" key="1">
    <source>
        <dbReference type="ARBA" id="ARBA00011076"/>
    </source>
</evidence>
<dbReference type="RefSeq" id="WP_121165758.1">
    <property type="nucleotide sequence ID" value="NZ_RAPE01000002.1"/>
</dbReference>
<evidence type="ECO:0000256" key="4">
    <source>
        <dbReference type="ARBA" id="ARBA00022801"/>
    </source>
</evidence>
<dbReference type="PANTHER" id="PTHR12544">
    <property type="entry name" value="GLUTAMINASE"/>
    <property type="match status" value="1"/>
</dbReference>
<feature type="binding site" evidence="6">
    <location>
        <position position="241"/>
    </location>
    <ligand>
        <name>substrate</name>
    </ligand>
</feature>
<feature type="binding site" evidence="6">
    <location>
        <position position="66"/>
    </location>
    <ligand>
        <name>substrate</name>
    </ligand>
</feature>
<dbReference type="HAMAP" id="MF_00313">
    <property type="entry name" value="Glutaminase"/>
    <property type="match status" value="1"/>
</dbReference>
<protein>
    <recommendedName>
        <fullName evidence="3 6">Glutaminase</fullName>
        <ecNumber evidence="3 6">3.5.1.2</ecNumber>
    </recommendedName>
</protein>
<reference evidence="7 8" key="1">
    <citation type="submission" date="2018-09" db="EMBL/GenBank/DDBJ databases">
        <title>Roseovarius spongiae sp. nov., isolated from a marine sponge.</title>
        <authorList>
            <person name="Zhuang L."/>
            <person name="Luo L."/>
        </authorList>
    </citation>
    <scope>NUCLEOTIDE SEQUENCE [LARGE SCALE GENOMIC DNA]</scope>
    <source>
        <strain evidence="7 8">HN-E21</strain>
    </source>
</reference>
<dbReference type="Proteomes" id="UP000281128">
    <property type="component" value="Unassembled WGS sequence"/>
</dbReference>
<dbReference type="PANTHER" id="PTHR12544:SF29">
    <property type="entry name" value="GLUTAMINASE"/>
    <property type="match status" value="1"/>
</dbReference>
<feature type="binding site" evidence="6">
    <location>
        <position position="193"/>
    </location>
    <ligand>
        <name>substrate</name>
    </ligand>
</feature>
<dbReference type="GO" id="GO:0004359">
    <property type="term" value="F:glutaminase activity"/>
    <property type="evidence" value="ECO:0007669"/>
    <property type="project" value="UniProtKB-UniRule"/>
</dbReference>
<evidence type="ECO:0000256" key="3">
    <source>
        <dbReference type="ARBA" id="ARBA00012918"/>
    </source>
</evidence>
<dbReference type="NCBIfam" id="TIGR03814">
    <property type="entry name" value="Gln_ase"/>
    <property type="match status" value="1"/>
</dbReference>
<evidence type="ECO:0000313" key="7">
    <source>
        <dbReference type="EMBL" id="RKF14864.1"/>
    </source>
</evidence>
<dbReference type="InterPro" id="IPR012338">
    <property type="entry name" value="Beta-lactam/transpept-like"/>
</dbReference>
<dbReference type="EC" id="3.5.1.2" evidence="3 6"/>
<evidence type="ECO:0000313" key="8">
    <source>
        <dbReference type="Proteomes" id="UP000281128"/>
    </source>
</evidence>
<organism evidence="7 8">
    <name type="scientific">Roseovarius spongiae</name>
    <dbReference type="NCBI Taxonomy" id="2320272"/>
    <lineage>
        <taxon>Bacteria</taxon>
        <taxon>Pseudomonadati</taxon>
        <taxon>Pseudomonadota</taxon>
        <taxon>Alphaproteobacteria</taxon>
        <taxon>Rhodobacterales</taxon>
        <taxon>Roseobacteraceae</taxon>
        <taxon>Roseovarius</taxon>
    </lineage>
</organism>
<dbReference type="InterPro" id="IPR015868">
    <property type="entry name" value="Glutaminase"/>
</dbReference>
<dbReference type="FunFam" id="3.40.710.10:FF:000005">
    <property type="entry name" value="Glutaminase"/>
    <property type="match status" value="1"/>
</dbReference>
<comment type="caution">
    <text evidence="7">The sequence shown here is derived from an EMBL/GenBank/DDBJ whole genome shotgun (WGS) entry which is preliminary data.</text>
</comment>
<name>A0A3A8ATH9_9RHOB</name>
<dbReference type="Gene3D" id="3.40.710.10">
    <property type="entry name" value="DD-peptidase/beta-lactamase superfamily"/>
    <property type="match status" value="1"/>
</dbReference>
<dbReference type="AlphaFoldDB" id="A0A3A8ATH9"/>
<comment type="subunit">
    <text evidence="2 6">Homotetramer.</text>
</comment>
<gene>
    <name evidence="6" type="primary">glsA</name>
    <name evidence="7" type="ORF">D6850_08310</name>
</gene>
<dbReference type="EMBL" id="RAPE01000002">
    <property type="protein sequence ID" value="RKF14864.1"/>
    <property type="molecule type" value="Genomic_DNA"/>
</dbReference>
<dbReference type="Pfam" id="PF04960">
    <property type="entry name" value="Glutaminase"/>
    <property type="match status" value="1"/>
</dbReference>
<evidence type="ECO:0000256" key="2">
    <source>
        <dbReference type="ARBA" id="ARBA00011881"/>
    </source>
</evidence>
<keyword evidence="4 6" id="KW-0378">Hydrolase</keyword>
<feature type="binding site" evidence="6">
    <location>
        <position position="162"/>
    </location>
    <ligand>
        <name>substrate</name>
    </ligand>
</feature>
<keyword evidence="8" id="KW-1185">Reference proteome</keyword>
<dbReference type="SUPFAM" id="SSF56601">
    <property type="entry name" value="beta-lactamase/transpeptidase-like"/>
    <property type="match status" value="1"/>
</dbReference>
<evidence type="ECO:0000256" key="5">
    <source>
        <dbReference type="ARBA" id="ARBA00049534"/>
    </source>
</evidence>
<sequence>MEDAALQRILDQIADAAFATADKGRVADYIPDLAGVAPDQFAIAVARPGHPTLTAGRASHRFSIQSVSKVFTLALALGTLGDRLWNRVGREPSGQAFDSMILLEQEQGRPRNPFINAGAIVTTDAVLEGSEPREALAAILRFVQAAANDDDIHINESVARSEIATGHRNFALAHYLRSHDNLRHPPDLTLGVYFHQCAIEMTCAQLAHAGLFLTACEGAPRLVSPGRVRRINALMMTCGHYDGSGDYAYRVGLPGKSGVGGGILTIAPGVASIAVWAPGLNRYGNSKLGTEAMQRLTDLTGWSVFGAPGD</sequence>
<evidence type="ECO:0000256" key="6">
    <source>
        <dbReference type="HAMAP-Rule" id="MF_00313"/>
    </source>
</evidence>
<feature type="binding site" evidence="6">
    <location>
        <position position="169"/>
    </location>
    <ligand>
        <name>substrate</name>
    </ligand>
</feature>
<accession>A0A3A8ATH9</accession>
<dbReference type="GO" id="GO:0006537">
    <property type="term" value="P:glutamate biosynthetic process"/>
    <property type="evidence" value="ECO:0007669"/>
    <property type="project" value="TreeGrafter"/>
</dbReference>
<dbReference type="OrthoDB" id="9788822at2"/>
<comment type="similarity">
    <text evidence="1 6">Belongs to the glutaminase family.</text>
</comment>
<keyword evidence="6" id="KW-0007">Acetylation</keyword>
<comment type="catalytic activity">
    <reaction evidence="5 6">
        <text>L-glutamine + H2O = L-glutamate + NH4(+)</text>
        <dbReference type="Rhea" id="RHEA:15889"/>
        <dbReference type="ChEBI" id="CHEBI:15377"/>
        <dbReference type="ChEBI" id="CHEBI:28938"/>
        <dbReference type="ChEBI" id="CHEBI:29985"/>
        <dbReference type="ChEBI" id="CHEBI:58359"/>
        <dbReference type="EC" id="3.5.1.2"/>
    </reaction>
</comment>
<dbReference type="GO" id="GO:0006543">
    <property type="term" value="P:L-glutamine catabolic process"/>
    <property type="evidence" value="ECO:0007669"/>
    <property type="project" value="TreeGrafter"/>
</dbReference>
<feature type="binding site" evidence="6">
    <location>
        <position position="116"/>
    </location>
    <ligand>
        <name>substrate</name>
    </ligand>
</feature>
<feature type="binding site" evidence="6">
    <location>
        <position position="259"/>
    </location>
    <ligand>
        <name>substrate</name>
    </ligand>
</feature>